<proteinExistence type="inferred from homology"/>
<dbReference type="InterPro" id="IPR005399">
    <property type="entry name" value="K_chnl_volt-dep_bsu_KCNAB-rel"/>
</dbReference>
<protein>
    <submittedName>
        <fullName evidence="5">Aldo/keto reductase family protein</fullName>
    </submittedName>
</protein>
<feature type="domain" description="NADP-dependent oxidoreductase" evidence="4">
    <location>
        <begin position="16"/>
        <end position="315"/>
    </location>
</feature>
<name>A0A8J7TL88_9BACT</name>
<dbReference type="AlphaFoldDB" id="A0A8J7TL88"/>
<organism evidence="5 6">
    <name type="scientific">Candidatus Obscuribacter phosphatis</name>
    <dbReference type="NCBI Taxonomy" id="1906157"/>
    <lineage>
        <taxon>Bacteria</taxon>
        <taxon>Bacillati</taxon>
        <taxon>Candidatus Melainabacteria</taxon>
        <taxon>Candidatus Obscuribacterales</taxon>
        <taxon>Candidatus Obscuribacteraceae</taxon>
        <taxon>Candidatus Obscuribacter</taxon>
    </lineage>
</organism>
<dbReference type="CDD" id="cd19074">
    <property type="entry name" value="Aldo_ket_red_shaker-like"/>
    <property type="match status" value="1"/>
</dbReference>
<sequence>MNYRRLGKWGAKVSSVALGSWLTYGNTVDEKAAVKQIAKAFELGINFFDTANVYAQGHSEVVVGKALKSLRRDSCFVATKVFFPMGEGPNDRGLSRKHVFEQCHASLKRLSLDYIDLYQCHRFDPEVPLEEIVATMHDLSRQGKILYWGVSEWSGSQIEEACKVASALGAMPPISNQPCYNMLTRNIEATVIPTCEKLGIGQVVFSPLAQGVLTGKYAVGQPIPEGTRAADSRVNMFMLGRSLMSDETLNLVDKLRAVAESLGISLSQLALAWCLRQSNVSSVIIGATRLAQIEENVKACEIKLDSEILARINSILGPVPAK</sequence>
<dbReference type="GO" id="GO:0005829">
    <property type="term" value="C:cytosol"/>
    <property type="evidence" value="ECO:0007669"/>
    <property type="project" value="UniProtKB-ARBA"/>
</dbReference>
<evidence type="ECO:0000259" key="4">
    <source>
        <dbReference type="Pfam" id="PF00248"/>
    </source>
</evidence>
<reference evidence="5" key="1">
    <citation type="submission" date="2021-02" db="EMBL/GenBank/DDBJ databases">
        <title>Genome-Resolved Metagenomics of a Microbial Community Performing Photosynthetic Biological Nutrient Removal.</title>
        <authorList>
            <person name="Mcdaniel E.A."/>
        </authorList>
    </citation>
    <scope>NUCLEOTIDE SEQUENCE</scope>
    <source>
        <strain evidence="5">UWPOB_OBS1</strain>
    </source>
</reference>
<dbReference type="Gene3D" id="3.20.20.100">
    <property type="entry name" value="NADP-dependent oxidoreductase domain"/>
    <property type="match status" value="1"/>
</dbReference>
<evidence type="ECO:0000256" key="1">
    <source>
        <dbReference type="ARBA" id="ARBA00006515"/>
    </source>
</evidence>
<evidence type="ECO:0000313" key="6">
    <source>
        <dbReference type="Proteomes" id="UP000664277"/>
    </source>
</evidence>
<evidence type="ECO:0000256" key="3">
    <source>
        <dbReference type="ARBA" id="ARBA00023002"/>
    </source>
</evidence>
<dbReference type="SUPFAM" id="SSF51430">
    <property type="entry name" value="NAD(P)-linked oxidoreductase"/>
    <property type="match status" value="1"/>
</dbReference>
<dbReference type="FunFam" id="3.20.20.100:FF:000004">
    <property type="entry name" value="Oxidoreductase, aldo/keto reductase"/>
    <property type="match status" value="1"/>
</dbReference>
<dbReference type="GO" id="GO:0016491">
    <property type="term" value="F:oxidoreductase activity"/>
    <property type="evidence" value="ECO:0007669"/>
    <property type="project" value="UniProtKB-KW"/>
</dbReference>
<dbReference type="PANTHER" id="PTHR43150">
    <property type="entry name" value="HYPERKINETIC, ISOFORM M"/>
    <property type="match status" value="1"/>
</dbReference>
<dbReference type="EMBL" id="JAFLCK010000004">
    <property type="protein sequence ID" value="MBN8659570.1"/>
    <property type="molecule type" value="Genomic_DNA"/>
</dbReference>
<dbReference type="PRINTS" id="PR01577">
    <property type="entry name" value="KCNABCHANNEL"/>
</dbReference>
<comment type="caution">
    <text evidence="5">The sequence shown here is derived from an EMBL/GenBank/DDBJ whole genome shotgun (WGS) entry which is preliminary data.</text>
</comment>
<dbReference type="PANTHER" id="PTHR43150:SF2">
    <property type="entry name" value="HYPERKINETIC, ISOFORM M"/>
    <property type="match status" value="1"/>
</dbReference>
<dbReference type="InterPro" id="IPR036812">
    <property type="entry name" value="NAD(P)_OxRdtase_dom_sf"/>
</dbReference>
<dbReference type="Pfam" id="PF00248">
    <property type="entry name" value="Aldo_ket_red"/>
    <property type="match status" value="1"/>
</dbReference>
<accession>A0A8J7TL88</accession>
<dbReference type="Proteomes" id="UP000664277">
    <property type="component" value="Unassembled WGS sequence"/>
</dbReference>
<dbReference type="InterPro" id="IPR023210">
    <property type="entry name" value="NADP_OxRdtase_dom"/>
</dbReference>
<evidence type="ECO:0000256" key="2">
    <source>
        <dbReference type="ARBA" id="ARBA00022857"/>
    </source>
</evidence>
<keyword evidence="2" id="KW-0521">NADP</keyword>
<evidence type="ECO:0000313" key="5">
    <source>
        <dbReference type="EMBL" id="MBN8659570.1"/>
    </source>
</evidence>
<keyword evidence="3" id="KW-0560">Oxidoreductase</keyword>
<gene>
    <name evidence="5" type="ORF">J0M35_04360</name>
</gene>
<comment type="similarity">
    <text evidence="1">Belongs to the shaker potassium channel beta subunit family.</text>
</comment>